<keyword evidence="2" id="KW-1185">Reference proteome</keyword>
<sequence>GILEFLNK</sequence>
<organism evidence="1 2">
    <name type="scientific">Nephila pilipes</name>
    <name type="common">Giant wood spider</name>
    <name type="synonym">Nephila maculata</name>
    <dbReference type="NCBI Taxonomy" id="299642"/>
    <lineage>
        <taxon>Eukaryota</taxon>
        <taxon>Metazoa</taxon>
        <taxon>Ecdysozoa</taxon>
        <taxon>Arthropoda</taxon>
        <taxon>Chelicerata</taxon>
        <taxon>Arachnida</taxon>
        <taxon>Araneae</taxon>
        <taxon>Araneomorphae</taxon>
        <taxon>Entelegynae</taxon>
        <taxon>Araneoidea</taxon>
        <taxon>Nephilidae</taxon>
        <taxon>Nephila</taxon>
    </lineage>
</organism>
<evidence type="ECO:0000313" key="2">
    <source>
        <dbReference type="Proteomes" id="UP000887013"/>
    </source>
</evidence>
<dbReference type="EMBL" id="BMAW01010631">
    <property type="protein sequence ID" value="GFT19700.1"/>
    <property type="molecule type" value="Genomic_DNA"/>
</dbReference>
<dbReference type="Proteomes" id="UP000887013">
    <property type="component" value="Unassembled WGS sequence"/>
</dbReference>
<protein>
    <submittedName>
        <fullName evidence="1">Uncharacterized protein</fullName>
    </submittedName>
</protein>
<feature type="non-terminal residue" evidence="1">
    <location>
        <position position="8"/>
    </location>
</feature>
<proteinExistence type="predicted"/>
<accession>A0A8X6NK79</accession>
<evidence type="ECO:0000313" key="1">
    <source>
        <dbReference type="EMBL" id="GFT19700.1"/>
    </source>
</evidence>
<gene>
    <name evidence="1" type="ORF">NPIL_14241</name>
</gene>
<comment type="caution">
    <text evidence="1">The sequence shown here is derived from an EMBL/GenBank/DDBJ whole genome shotgun (WGS) entry which is preliminary data.</text>
</comment>
<reference evidence="1" key="1">
    <citation type="submission" date="2020-08" db="EMBL/GenBank/DDBJ databases">
        <title>Multicomponent nature underlies the extraordinary mechanical properties of spider dragline silk.</title>
        <authorList>
            <person name="Kono N."/>
            <person name="Nakamura H."/>
            <person name="Mori M."/>
            <person name="Yoshida Y."/>
            <person name="Ohtoshi R."/>
            <person name="Malay A.D."/>
            <person name="Moran D.A.P."/>
            <person name="Tomita M."/>
            <person name="Numata K."/>
            <person name="Arakawa K."/>
        </authorList>
    </citation>
    <scope>NUCLEOTIDE SEQUENCE</scope>
</reference>
<name>A0A8X6NK79_NEPPI</name>